<evidence type="ECO:0000256" key="2">
    <source>
        <dbReference type="PROSITE-ProRule" id="PRU00169"/>
    </source>
</evidence>
<dbReference type="PROSITE" id="PS50110">
    <property type="entry name" value="RESPONSE_REGULATORY"/>
    <property type="match status" value="1"/>
</dbReference>
<dbReference type="GO" id="GO:0006355">
    <property type="term" value="P:regulation of DNA-templated transcription"/>
    <property type="evidence" value="ECO:0007669"/>
    <property type="project" value="InterPro"/>
</dbReference>
<evidence type="ECO:0000313" key="6">
    <source>
        <dbReference type="Proteomes" id="UP000192656"/>
    </source>
</evidence>
<dbReference type="PRINTS" id="PR00038">
    <property type="entry name" value="HTHLUXR"/>
</dbReference>
<dbReference type="InterPro" id="IPR001789">
    <property type="entry name" value="Sig_transdc_resp-reg_receiver"/>
</dbReference>
<dbReference type="GO" id="GO:0000160">
    <property type="term" value="P:phosphorelay signal transduction system"/>
    <property type="evidence" value="ECO:0007669"/>
    <property type="project" value="InterPro"/>
</dbReference>
<dbReference type="AlphaFoldDB" id="A0A1W2EUQ9"/>
<dbReference type="CDD" id="cd06170">
    <property type="entry name" value="LuxR_C_like"/>
    <property type="match status" value="1"/>
</dbReference>
<dbReference type="Gene3D" id="3.40.50.2300">
    <property type="match status" value="1"/>
</dbReference>
<dbReference type="InterPro" id="IPR016032">
    <property type="entry name" value="Sig_transdc_resp-reg_C-effctor"/>
</dbReference>
<dbReference type="PANTHER" id="PTHR43214">
    <property type="entry name" value="TWO-COMPONENT RESPONSE REGULATOR"/>
    <property type="match status" value="1"/>
</dbReference>
<sequence>MAGNHPRLQPTRVFLLEANPLVVSGITSLVQNQADLALERISEKGSDLIAATEDGIDIAVIAWDLADMKALEVLRRLKAKNSAVKSVVFSNNREPSALRQAVRLGARGYCYQQDDIDIFFTTLRAVAAGHICIPFIDFASLNDTPLAALNARERELLDILARGWTNQQIANRIGMSENTVKYYLKNIYEKLNVRNRSMAVALWTRETQN</sequence>
<evidence type="ECO:0000313" key="5">
    <source>
        <dbReference type="EMBL" id="SMD13439.1"/>
    </source>
</evidence>
<dbReference type="PROSITE" id="PS00622">
    <property type="entry name" value="HTH_LUXR_1"/>
    <property type="match status" value="1"/>
</dbReference>
<dbReference type="InterPro" id="IPR011006">
    <property type="entry name" value="CheY-like_superfamily"/>
</dbReference>
<dbReference type="RefSeq" id="WP_084413018.1">
    <property type="nucleotide sequence ID" value="NZ_FWXR01000037.1"/>
</dbReference>
<name>A0A1W2EUQ9_9HYPH</name>
<dbReference type="OrthoDB" id="9807052at2"/>
<dbReference type="InterPro" id="IPR000792">
    <property type="entry name" value="Tscrpt_reg_LuxR_C"/>
</dbReference>
<evidence type="ECO:0000259" key="4">
    <source>
        <dbReference type="PROSITE" id="PS50110"/>
    </source>
</evidence>
<dbReference type="InterPro" id="IPR039420">
    <property type="entry name" value="WalR-like"/>
</dbReference>
<dbReference type="EMBL" id="FWXR01000037">
    <property type="protein sequence ID" value="SMD13439.1"/>
    <property type="molecule type" value="Genomic_DNA"/>
</dbReference>
<dbReference type="PANTHER" id="PTHR43214:SF43">
    <property type="entry name" value="TWO-COMPONENT RESPONSE REGULATOR"/>
    <property type="match status" value="1"/>
</dbReference>
<accession>A0A1W2EUQ9</accession>
<evidence type="ECO:0000256" key="1">
    <source>
        <dbReference type="ARBA" id="ARBA00023125"/>
    </source>
</evidence>
<evidence type="ECO:0000259" key="3">
    <source>
        <dbReference type="PROSITE" id="PS50043"/>
    </source>
</evidence>
<dbReference type="Proteomes" id="UP000192656">
    <property type="component" value="Unassembled WGS sequence"/>
</dbReference>
<feature type="domain" description="Response regulatory" evidence="4">
    <location>
        <begin position="12"/>
        <end position="127"/>
    </location>
</feature>
<protein>
    <submittedName>
        <fullName evidence="5">Two component transcriptional regulator, LuxR family</fullName>
    </submittedName>
</protein>
<comment type="caution">
    <text evidence="2">Lacks conserved residue(s) required for the propagation of feature annotation.</text>
</comment>
<keyword evidence="1" id="KW-0238">DNA-binding</keyword>
<dbReference type="STRING" id="937218.SAMN06297251_1373"/>
<dbReference type="SUPFAM" id="SSF52172">
    <property type="entry name" value="CheY-like"/>
    <property type="match status" value="1"/>
</dbReference>
<dbReference type="Pfam" id="PF00196">
    <property type="entry name" value="GerE"/>
    <property type="match status" value="1"/>
</dbReference>
<organism evidence="5 6">
    <name type="scientific">Fulvimarina manganoxydans</name>
    <dbReference type="NCBI Taxonomy" id="937218"/>
    <lineage>
        <taxon>Bacteria</taxon>
        <taxon>Pseudomonadati</taxon>
        <taxon>Pseudomonadota</taxon>
        <taxon>Alphaproteobacteria</taxon>
        <taxon>Hyphomicrobiales</taxon>
        <taxon>Aurantimonadaceae</taxon>
        <taxon>Fulvimarina</taxon>
    </lineage>
</organism>
<proteinExistence type="predicted"/>
<reference evidence="5 6" key="1">
    <citation type="submission" date="2017-04" db="EMBL/GenBank/DDBJ databases">
        <authorList>
            <person name="Afonso C.L."/>
            <person name="Miller P.J."/>
            <person name="Scott M.A."/>
            <person name="Spackman E."/>
            <person name="Goraichik I."/>
            <person name="Dimitrov K.M."/>
            <person name="Suarez D.L."/>
            <person name="Swayne D.E."/>
        </authorList>
    </citation>
    <scope>NUCLEOTIDE SEQUENCE [LARGE SCALE GENOMIC DNA]</scope>
    <source>
        <strain evidence="5 6">CGMCC 1.10972</strain>
    </source>
</reference>
<gene>
    <name evidence="5" type="ORF">SAMN06297251_1373</name>
</gene>
<dbReference type="PROSITE" id="PS50043">
    <property type="entry name" value="HTH_LUXR_2"/>
    <property type="match status" value="1"/>
</dbReference>
<dbReference type="SUPFAM" id="SSF46894">
    <property type="entry name" value="C-terminal effector domain of the bipartite response regulators"/>
    <property type="match status" value="1"/>
</dbReference>
<keyword evidence="6" id="KW-1185">Reference proteome</keyword>
<feature type="domain" description="HTH luxR-type" evidence="3">
    <location>
        <begin position="142"/>
        <end position="207"/>
    </location>
</feature>
<dbReference type="SMART" id="SM00421">
    <property type="entry name" value="HTH_LUXR"/>
    <property type="match status" value="1"/>
</dbReference>
<dbReference type="GO" id="GO:0003677">
    <property type="term" value="F:DNA binding"/>
    <property type="evidence" value="ECO:0007669"/>
    <property type="project" value="UniProtKB-KW"/>
</dbReference>